<dbReference type="WBParaSite" id="jg9196">
    <property type="protein sequence ID" value="jg9196"/>
    <property type="gene ID" value="jg9196"/>
</dbReference>
<feature type="compositionally biased region" description="Polar residues" evidence="1">
    <location>
        <begin position="199"/>
        <end position="215"/>
    </location>
</feature>
<dbReference type="PANTHER" id="PTHR10132">
    <property type="entry name" value="ALPHA-/EPSILON-SARCOGLYCAN FAMILY MEMBER"/>
    <property type="match status" value="1"/>
</dbReference>
<keyword evidence="2" id="KW-0472">Membrane</keyword>
<evidence type="ECO:0000256" key="2">
    <source>
        <dbReference type="SAM" id="Phobius"/>
    </source>
</evidence>
<organism evidence="3 4">
    <name type="scientific">Ditylenchus dipsaci</name>
    <dbReference type="NCBI Taxonomy" id="166011"/>
    <lineage>
        <taxon>Eukaryota</taxon>
        <taxon>Metazoa</taxon>
        <taxon>Ecdysozoa</taxon>
        <taxon>Nematoda</taxon>
        <taxon>Chromadorea</taxon>
        <taxon>Rhabditida</taxon>
        <taxon>Tylenchina</taxon>
        <taxon>Tylenchomorpha</taxon>
        <taxon>Sphaerularioidea</taxon>
        <taxon>Anguinidae</taxon>
        <taxon>Anguininae</taxon>
        <taxon>Ditylenchus</taxon>
    </lineage>
</organism>
<evidence type="ECO:0000256" key="1">
    <source>
        <dbReference type="SAM" id="MobiDB-lite"/>
    </source>
</evidence>
<reference evidence="4" key="1">
    <citation type="submission" date="2022-11" db="UniProtKB">
        <authorList>
            <consortium name="WormBaseParasite"/>
        </authorList>
    </citation>
    <scope>IDENTIFICATION</scope>
</reference>
<keyword evidence="2" id="KW-0812">Transmembrane</keyword>
<name>A0A915ETR5_9BILA</name>
<feature type="compositionally biased region" description="Pro residues" evidence="1">
    <location>
        <begin position="130"/>
        <end position="139"/>
    </location>
</feature>
<feature type="transmembrane region" description="Helical" evidence="2">
    <location>
        <begin position="37"/>
        <end position="64"/>
    </location>
</feature>
<dbReference type="Proteomes" id="UP000887574">
    <property type="component" value="Unplaced"/>
</dbReference>
<keyword evidence="3" id="KW-1185">Reference proteome</keyword>
<evidence type="ECO:0000313" key="3">
    <source>
        <dbReference type="Proteomes" id="UP000887574"/>
    </source>
</evidence>
<sequence>MKPATLVQMEKAESRKELDEAEMYHQTNNYQNPPANYFWQSLLVFPSLAVFCILLILFLSFIFFGRREGQHWRDYTTSKEQLQEYLNVRESQRHLREMSVQRQMLKMTSSVDRKSMTPLGINAFLQPKNPSLPPTPVPNPHAQNGQSRIPSQRSLISASQPRLPTSASPSPARHRLERRANSSVMDNGGGGPGNDPQEMRSNNHVHLTPRSSVGKQTVADAARATGSSLQLYRNPLDDDEDSYKEELLQSPATKYHEKSSTLR</sequence>
<dbReference type="InterPro" id="IPR008908">
    <property type="entry name" value="Sarcoglycan_alpha/epsilon"/>
</dbReference>
<protein>
    <submittedName>
        <fullName evidence="4">Uncharacterized protein</fullName>
    </submittedName>
</protein>
<accession>A0A915ETR5</accession>
<dbReference type="PANTHER" id="PTHR10132:SF14">
    <property type="entry name" value="SARCOGLYCAN ALPHA, ISOFORM C"/>
    <property type="match status" value="1"/>
</dbReference>
<dbReference type="AlphaFoldDB" id="A0A915ETR5"/>
<proteinExistence type="predicted"/>
<feature type="compositionally biased region" description="Polar residues" evidence="1">
    <location>
        <begin position="141"/>
        <end position="169"/>
    </location>
</feature>
<keyword evidence="2" id="KW-1133">Transmembrane helix</keyword>
<evidence type="ECO:0000313" key="4">
    <source>
        <dbReference type="WBParaSite" id="jg9196"/>
    </source>
</evidence>
<feature type="region of interest" description="Disordered" evidence="1">
    <location>
        <begin position="121"/>
        <end position="241"/>
    </location>
</feature>
<dbReference type="GO" id="GO:0016012">
    <property type="term" value="C:sarcoglycan complex"/>
    <property type="evidence" value="ECO:0007669"/>
    <property type="project" value="InterPro"/>
</dbReference>